<dbReference type="EMBL" id="RSCJ01000029">
    <property type="protein sequence ID" value="RUR74499.1"/>
    <property type="molecule type" value="Genomic_DNA"/>
</dbReference>
<reference evidence="2 3" key="1">
    <citation type="journal article" date="2019" name="Genome Biol. Evol.">
        <title>Day and night: Metabolic profiles and evolutionary relationships of six axenic non-marine cyanobacteria.</title>
        <authorList>
            <person name="Will S.E."/>
            <person name="Henke P."/>
            <person name="Boedeker C."/>
            <person name="Huang S."/>
            <person name="Brinkmann H."/>
            <person name="Rohde M."/>
            <person name="Jarek M."/>
            <person name="Friedl T."/>
            <person name="Seufert S."/>
            <person name="Schumacher M."/>
            <person name="Overmann J."/>
            <person name="Neumann-Schaal M."/>
            <person name="Petersen J."/>
        </authorList>
    </citation>
    <scope>NUCLEOTIDE SEQUENCE [LARGE SCALE GENOMIC DNA]</scope>
    <source>
        <strain evidence="2 3">PCC 6912</strain>
    </source>
</reference>
<gene>
    <name evidence="2" type="ORF">PCC6912_52740</name>
</gene>
<dbReference type="RefSeq" id="WP_016878333.1">
    <property type="nucleotide sequence ID" value="NZ_AJLN01000120.1"/>
</dbReference>
<evidence type="ECO:0000256" key="1">
    <source>
        <dbReference type="SAM" id="MobiDB-lite"/>
    </source>
</evidence>
<dbReference type="STRING" id="211165.GCA_000317285_05426"/>
<keyword evidence="3" id="KW-1185">Reference proteome</keyword>
<dbReference type="Proteomes" id="UP000268857">
    <property type="component" value="Unassembled WGS sequence"/>
</dbReference>
<dbReference type="Gene3D" id="2.60.40.10">
    <property type="entry name" value="Immunoglobulins"/>
    <property type="match status" value="1"/>
</dbReference>
<evidence type="ECO:0000313" key="3">
    <source>
        <dbReference type="Proteomes" id="UP000268857"/>
    </source>
</evidence>
<protein>
    <recommendedName>
        <fullName evidence="4">IPT/TIG domain-containing protein</fullName>
    </recommendedName>
</protein>
<proteinExistence type="predicted"/>
<comment type="caution">
    <text evidence="2">The sequence shown here is derived from an EMBL/GenBank/DDBJ whole genome shotgun (WGS) entry which is preliminary data.</text>
</comment>
<feature type="region of interest" description="Disordered" evidence="1">
    <location>
        <begin position="183"/>
        <end position="205"/>
    </location>
</feature>
<sequence>MKHHHGLGNELCECSAIERPRYFPRQMITADDMILEQTYFRDKLRRHNRLLHGWGTICGAIVCPVCNSKEEMKPWLVNVSPGYILGPYGDEIVIDRDCTIDICTTGVMGMCQEPSPPPLDPWCSDVKEIVINRCQGPVYIAVKYKEIMARPVRLQPMGCGCDDMQCEYSRWCDGYEIGVLTELPESHRPDLSDNSSDQPKQMEIPKCPPCPSEPWVVLAEVDFDPNNGDITKIDNYKYRRILRTHTQDWLSLPSPEIKKVTPDTLRQGDSEVILTVEGNNLRTPKIISFGKGIKVTNLGKLNELNGEERSFQVKVSVDAQAQPENYYNMTIIDVDCNVMVESKVVKITASNNS</sequence>
<accession>A0A3S1AB59</accession>
<evidence type="ECO:0008006" key="4">
    <source>
        <dbReference type="Google" id="ProtNLM"/>
    </source>
</evidence>
<evidence type="ECO:0000313" key="2">
    <source>
        <dbReference type="EMBL" id="RUR74499.1"/>
    </source>
</evidence>
<organism evidence="2 3">
    <name type="scientific">Chlorogloeopsis fritschii PCC 6912</name>
    <dbReference type="NCBI Taxonomy" id="211165"/>
    <lineage>
        <taxon>Bacteria</taxon>
        <taxon>Bacillati</taxon>
        <taxon>Cyanobacteriota</taxon>
        <taxon>Cyanophyceae</taxon>
        <taxon>Nostocales</taxon>
        <taxon>Chlorogloeopsidaceae</taxon>
        <taxon>Chlorogloeopsis</taxon>
    </lineage>
</organism>
<name>A0A3S1AB59_CHLFR</name>
<dbReference type="InterPro" id="IPR013783">
    <property type="entry name" value="Ig-like_fold"/>
</dbReference>
<dbReference type="AlphaFoldDB" id="A0A3S1AB59"/>
<dbReference type="OrthoDB" id="2643721at2"/>